<dbReference type="Proteomes" id="UP000886674">
    <property type="component" value="Unassembled WGS sequence"/>
</dbReference>
<name>A0A9E4U1A4_9GAMM</name>
<accession>A0A9E4U1A4</accession>
<evidence type="ECO:0000313" key="1">
    <source>
        <dbReference type="EMBL" id="MCG7979910.1"/>
    </source>
</evidence>
<proteinExistence type="predicted"/>
<dbReference type="EMBL" id="JAEPCR010000093">
    <property type="protein sequence ID" value="MCG7979910.1"/>
    <property type="molecule type" value="Genomic_DNA"/>
</dbReference>
<protein>
    <submittedName>
        <fullName evidence="1">Uncharacterized protein</fullName>
    </submittedName>
</protein>
<dbReference type="Pfam" id="PF11651">
    <property type="entry name" value="P22_CoatProtein"/>
    <property type="match status" value="1"/>
</dbReference>
<comment type="caution">
    <text evidence="1">The sequence shown here is derived from an EMBL/GenBank/DDBJ whole genome shotgun (WGS) entry which is preliminary data.</text>
</comment>
<gene>
    <name evidence="1" type="ORF">JAY77_17420</name>
</gene>
<evidence type="ECO:0000313" key="2">
    <source>
        <dbReference type="Proteomes" id="UP000886674"/>
    </source>
</evidence>
<sequence>MATENNFLDSTLVARETLRLLHADLSFVGSITRTYSDEFAQKGAKVGEKVQVRIPNRFKGREGRMYDRSVIRERSIDVVLDRQKGVDLSFTSEDLTLDIDAFSDRFLRPAAKQLATHIEWDVLSLAHRVGQAVLCPAHGPGVGEVLKGRRYLDDSLAPPSGRRGLFCPAHVRSLTQSIRDQYNPASTIAKVYEDRAFSRLSGFQFSDTTVMPPIVSGEGAPGGPLATLKEEITGNSQSSCVLVFSSEDRTKMNPGDCFAFKGVYAVHPETKVPYSYLKQFSVVSIKDDGTVVFTPEIDTRSVYKNVSIERSGRADVIAAGTEVFKAFPAAGFMESSLLYHPDAFAFVTADLEVPRGVDFAARESHDGISMRLVRDYDGKSDQMLCRFDVLYGYGLLDESLACRLVSQG</sequence>
<dbReference type="InterPro" id="IPR024659">
    <property type="entry name" value="Phage_coat_Gp5"/>
</dbReference>
<reference evidence="1" key="1">
    <citation type="journal article" date="2021" name="Proc. Natl. Acad. Sci. U.S.A.">
        <title>Global biogeography of chemosynthetic symbionts reveals both localized and globally distributed symbiont groups. .</title>
        <authorList>
            <person name="Osvatic J.T."/>
            <person name="Wilkins L.G.E."/>
            <person name="Leibrecht L."/>
            <person name="Leray M."/>
            <person name="Zauner S."/>
            <person name="Polzin J."/>
            <person name="Camacho Y."/>
            <person name="Gros O."/>
            <person name="van Gils J.A."/>
            <person name="Eisen J.A."/>
            <person name="Petersen J.M."/>
            <person name="Yuen B."/>
        </authorList>
    </citation>
    <scope>NUCLEOTIDE SEQUENCE</scope>
    <source>
        <strain evidence="1">MAGclacostrist055</strain>
    </source>
</reference>
<organism evidence="1 2">
    <name type="scientific">Candidatus Thiodiazotropha taylori</name>
    <dbReference type="NCBI Taxonomy" id="2792791"/>
    <lineage>
        <taxon>Bacteria</taxon>
        <taxon>Pseudomonadati</taxon>
        <taxon>Pseudomonadota</taxon>
        <taxon>Gammaproteobacteria</taxon>
        <taxon>Chromatiales</taxon>
        <taxon>Sedimenticolaceae</taxon>
        <taxon>Candidatus Thiodiazotropha</taxon>
    </lineage>
</organism>
<dbReference type="Gene3D" id="2.40.30.240">
    <property type="match status" value="1"/>
</dbReference>
<dbReference type="AlphaFoldDB" id="A0A9E4U1A4"/>